<evidence type="ECO:0000313" key="3">
    <source>
        <dbReference type="Proteomes" id="UP001149090"/>
    </source>
</evidence>
<dbReference type="Pfam" id="PF01928">
    <property type="entry name" value="CYTH"/>
    <property type="match status" value="1"/>
</dbReference>
<keyword evidence="2" id="KW-0808">Transferase</keyword>
<dbReference type="GO" id="GO:0016301">
    <property type="term" value="F:kinase activity"/>
    <property type="evidence" value="ECO:0007669"/>
    <property type="project" value="UniProtKB-KW"/>
</dbReference>
<accession>A0A9Q0R797</accession>
<dbReference type="SUPFAM" id="SSF52540">
    <property type="entry name" value="P-loop containing nucleoside triphosphate hydrolases"/>
    <property type="match status" value="1"/>
</dbReference>
<name>A0A9Q0R797_ANAIG</name>
<organism evidence="2 3">
    <name type="scientific">Anaeramoeba ignava</name>
    <name type="common">Anaerobic marine amoeba</name>
    <dbReference type="NCBI Taxonomy" id="1746090"/>
    <lineage>
        <taxon>Eukaryota</taxon>
        <taxon>Metamonada</taxon>
        <taxon>Anaeramoebidae</taxon>
        <taxon>Anaeramoeba</taxon>
    </lineage>
</organism>
<dbReference type="PANTHER" id="PTHR10285">
    <property type="entry name" value="URIDINE KINASE"/>
    <property type="match status" value="1"/>
</dbReference>
<dbReference type="InterPro" id="IPR023577">
    <property type="entry name" value="CYTH_domain"/>
</dbReference>
<dbReference type="Proteomes" id="UP001149090">
    <property type="component" value="Unassembled WGS sequence"/>
</dbReference>
<protein>
    <submittedName>
        <fullName evidence="2">Uridine-cytidine kinase c</fullName>
    </submittedName>
</protein>
<dbReference type="InterPro" id="IPR006083">
    <property type="entry name" value="PRK/URK"/>
</dbReference>
<keyword evidence="2" id="KW-0418">Kinase</keyword>
<dbReference type="InterPro" id="IPR027417">
    <property type="entry name" value="P-loop_NTPase"/>
</dbReference>
<sequence>MLLINKKFSLNKKYLKYSLKTTKQFSNFFIKNTFQKNSNSQSKIQTQTNNLILRKERNPLFTNETKRFFSETKPDLLNIQFIPDPEGVRDFIIKAPYDEIPFDEAVVLTVRAIKELKKRIPNRTILVGIGGASGSGKTTFTEKLEKFFSGMLMISLDNYLDKSKKVIDNNFDDYRLMDFPLLKKNLDDLKEGKSTEMPIYDFRGGGRVGYKTISPPASNVILVEGTYALHHSVRNAYDLTISATGGIHYDLIKRIRRDITRTGQSPQETLEQITETVYPMYKAFIEPDLKFAHIKIRNYFNPFTALLKPIYTLKSDREITFDEIRSSFPDPQSIEVNKEEYNDIYLLPPNEVPNKKLYWIRVRHSLEYGTYTIHFADVFHDKEFLISPTFDFSVSAKVLSGLMGLGYKIDATIHRKTQRFKSGNLQVLVDQVFELNNKVYIQIKGDDNLQVSEMAKKLQFQNHFVNKTYIEIYFEKFQK</sequence>
<dbReference type="Gene3D" id="3.40.50.300">
    <property type="entry name" value="P-loop containing nucleotide triphosphate hydrolases"/>
    <property type="match status" value="1"/>
</dbReference>
<dbReference type="PROSITE" id="PS51707">
    <property type="entry name" value="CYTH"/>
    <property type="match status" value="1"/>
</dbReference>
<dbReference type="EMBL" id="JAPDFW010000114">
    <property type="protein sequence ID" value="KAJ5068519.1"/>
    <property type="molecule type" value="Genomic_DNA"/>
</dbReference>
<dbReference type="CDD" id="cd02028">
    <property type="entry name" value="UMPK_like"/>
    <property type="match status" value="1"/>
</dbReference>
<dbReference type="OrthoDB" id="10257085at2759"/>
<reference evidence="2" key="1">
    <citation type="submission" date="2022-10" db="EMBL/GenBank/DDBJ databases">
        <title>Novel sulphate-reducing endosymbionts in the free-living metamonad Anaeramoeba.</title>
        <authorList>
            <person name="Jerlstrom-Hultqvist J."/>
            <person name="Cepicka I."/>
            <person name="Gallot-Lavallee L."/>
            <person name="Salas-Leiva D."/>
            <person name="Curtis B.A."/>
            <person name="Zahonova K."/>
            <person name="Pipaliya S."/>
            <person name="Dacks J."/>
            <person name="Roger A.J."/>
        </authorList>
    </citation>
    <scope>NUCLEOTIDE SEQUENCE</scope>
    <source>
        <strain evidence="2">BMAN</strain>
    </source>
</reference>
<dbReference type="GO" id="GO:0016462">
    <property type="term" value="F:pyrophosphatase activity"/>
    <property type="evidence" value="ECO:0007669"/>
    <property type="project" value="UniProtKB-ARBA"/>
</dbReference>
<dbReference type="AlphaFoldDB" id="A0A9Q0R797"/>
<feature type="domain" description="CYTH" evidence="1">
    <location>
        <begin position="308"/>
        <end position="475"/>
    </location>
</feature>
<evidence type="ECO:0000313" key="2">
    <source>
        <dbReference type="EMBL" id="KAJ5068519.1"/>
    </source>
</evidence>
<gene>
    <name evidence="2" type="ORF">M0811_02452</name>
</gene>
<comment type="caution">
    <text evidence="2">The sequence shown here is derived from an EMBL/GenBank/DDBJ whole genome shotgun (WGS) entry which is preliminary data.</text>
</comment>
<keyword evidence="3" id="KW-1185">Reference proteome</keyword>
<dbReference type="GO" id="GO:0005524">
    <property type="term" value="F:ATP binding"/>
    <property type="evidence" value="ECO:0007669"/>
    <property type="project" value="InterPro"/>
</dbReference>
<dbReference type="SUPFAM" id="SSF55154">
    <property type="entry name" value="CYTH-like phosphatases"/>
    <property type="match status" value="1"/>
</dbReference>
<dbReference type="Pfam" id="PF00485">
    <property type="entry name" value="PRK"/>
    <property type="match status" value="1"/>
</dbReference>
<dbReference type="Gene3D" id="2.40.320.10">
    <property type="entry name" value="Hypothetical Protein Pfu-838710-001"/>
    <property type="match status" value="1"/>
</dbReference>
<evidence type="ECO:0000259" key="1">
    <source>
        <dbReference type="PROSITE" id="PS51707"/>
    </source>
</evidence>
<dbReference type="InterPro" id="IPR033469">
    <property type="entry name" value="CYTH-like_dom_sf"/>
</dbReference>
<proteinExistence type="predicted"/>
<dbReference type="PRINTS" id="PR00988">
    <property type="entry name" value="URIDINKINASE"/>
</dbReference>
<dbReference type="OMA" id="DGQYSIM"/>